<keyword evidence="3" id="KW-0812">Transmembrane</keyword>
<dbReference type="AlphaFoldDB" id="A0A0A0IG51"/>
<evidence type="ECO:0000256" key="5">
    <source>
        <dbReference type="ARBA" id="ARBA00023237"/>
    </source>
</evidence>
<name>A0A0A0IG51_CLOBO</name>
<keyword evidence="2" id="KW-1134">Transmembrane beta strand</keyword>
<dbReference type="PANTHER" id="PTHR30026">
    <property type="entry name" value="OUTER MEMBRANE PROTEIN TOLC"/>
    <property type="match status" value="1"/>
</dbReference>
<feature type="coiled-coil region" evidence="6">
    <location>
        <begin position="123"/>
        <end position="184"/>
    </location>
</feature>
<organism evidence="8 9">
    <name type="scientific">Clostridium botulinum C/D str. DC5</name>
    <dbReference type="NCBI Taxonomy" id="1443128"/>
    <lineage>
        <taxon>Bacteria</taxon>
        <taxon>Bacillati</taxon>
        <taxon>Bacillota</taxon>
        <taxon>Clostridia</taxon>
        <taxon>Eubacteriales</taxon>
        <taxon>Clostridiaceae</taxon>
        <taxon>Clostridium</taxon>
    </lineage>
</organism>
<feature type="chain" id="PRO_5039558988" description="Outer membrane efflux protein" evidence="7">
    <location>
        <begin position="22"/>
        <end position="375"/>
    </location>
</feature>
<evidence type="ECO:0000256" key="2">
    <source>
        <dbReference type="ARBA" id="ARBA00022452"/>
    </source>
</evidence>
<accession>A0A0A0IG51</accession>
<protein>
    <recommendedName>
        <fullName evidence="10">Outer membrane efflux protein</fullName>
    </recommendedName>
</protein>
<dbReference type="GO" id="GO:0009279">
    <property type="term" value="C:cell outer membrane"/>
    <property type="evidence" value="ECO:0007669"/>
    <property type="project" value="UniProtKB-SubCell"/>
</dbReference>
<evidence type="ECO:0000256" key="4">
    <source>
        <dbReference type="ARBA" id="ARBA00023136"/>
    </source>
</evidence>
<reference evidence="8 9" key="1">
    <citation type="submission" date="2014-01" db="EMBL/GenBank/DDBJ databases">
        <title>Plasmidome dynamics in the species complex Clostridium novyi sensu lato converts strains of independent lineages into distinctly different pathogens.</title>
        <authorList>
            <person name="Skarin H."/>
            <person name="Segerman B."/>
        </authorList>
    </citation>
    <scope>NUCLEOTIDE SEQUENCE [LARGE SCALE GENOMIC DNA]</scope>
    <source>
        <strain evidence="8 9">DC5</strain>
    </source>
</reference>
<dbReference type="GO" id="GO:0015562">
    <property type="term" value="F:efflux transmembrane transporter activity"/>
    <property type="evidence" value="ECO:0007669"/>
    <property type="project" value="InterPro"/>
</dbReference>
<comment type="subcellular location">
    <subcellularLocation>
        <location evidence="1">Cell outer membrane</location>
    </subcellularLocation>
</comment>
<proteinExistence type="predicted"/>
<feature type="signal peptide" evidence="7">
    <location>
        <begin position="1"/>
        <end position="21"/>
    </location>
</feature>
<dbReference type="Gene3D" id="1.20.1600.10">
    <property type="entry name" value="Outer membrane efflux proteins (OEP)"/>
    <property type="match status" value="2"/>
</dbReference>
<keyword evidence="5" id="KW-0998">Cell outer membrane</keyword>
<evidence type="ECO:0000256" key="1">
    <source>
        <dbReference type="ARBA" id="ARBA00004442"/>
    </source>
</evidence>
<evidence type="ECO:0000256" key="6">
    <source>
        <dbReference type="SAM" id="Coils"/>
    </source>
</evidence>
<comment type="caution">
    <text evidence="8">The sequence shown here is derived from an EMBL/GenBank/DDBJ whole genome shotgun (WGS) entry which is preliminary data.</text>
</comment>
<evidence type="ECO:0000313" key="8">
    <source>
        <dbReference type="EMBL" id="KGM99967.1"/>
    </source>
</evidence>
<dbReference type="PANTHER" id="PTHR30026:SF20">
    <property type="entry name" value="OUTER MEMBRANE PROTEIN TOLC"/>
    <property type="match status" value="1"/>
</dbReference>
<evidence type="ECO:0000256" key="3">
    <source>
        <dbReference type="ARBA" id="ARBA00022692"/>
    </source>
</evidence>
<dbReference type="RefSeq" id="WP_039259338.1">
    <property type="nucleotide sequence ID" value="NZ_JDRY01000026.1"/>
</dbReference>
<keyword evidence="6" id="KW-0175">Coiled coil</keyword>
<keyword evidence="4" id="KW-0472">Membrane</keyword>
<evidence type="ECO:0000256" key="7">
    <source>
        <dbReference type="SAM" id="SignalP"/>
    </source>
</evidence>
<dbReference type="EMBL" id="JDRY01000026">
    <property type="protein sequence ID" value="KGM99967.1"/>
    <property type="molecule type" value="Genomic_DNA"/>
</dbReference>
<dbReference type="Proteomes" id="UP000030014">
    <property type="component" value="Unassembled WGS sequence"/>
</dbReference>
<dbReference type="GO" id="GO:1990281">
    <property type="term" value="C:efflux pump complex"/>
    <property type="evidence" value="ECO:0007669"/>
    <property type="project" value="TreeGrafter"/>
</dbReference>
<keyword evidence="7" id="KW-0732">Signal</keyword>
<evidence type="ECO:0008006" key="10">
    <source>
        <dbReference type="Google" id="ProtNLM"/>
    </source>
</evidence>
<dbReference type="SUPFAM" id="SSF56954">
    <property type="entry name" value="Outer membrane efflux proteins (OEP)"/>
    <property type="match status" value="1"/>
</dbReference>
<gene>
    <name evidence="8" type="ORF">Z955_05165</name>
</gene>
<dbReference type="InterPro" id="IPR051906">
    <property type="entry name" value="TolC-like"/>
</dbReference>
<dbReference type="GO" id="GO:0015288">
    <property type="term" value="F:porin activity"/>
    <property type="evidence" value="ECO:0007669"/>
    <property type="project" value="TreeGrafter"/>
</dbReference>
<evidence type="ECO:0000313" key="9">
    <source>
        <dbReference type="Proteomes" id="UP000030014"/>
    </source>
</evidence>
<sequence>MNKKAKMITTSIVLVSAMALGGRVVFGINNNSPLNINDVIENVVSNNADINLYKEKIRVKEKWYSHKEEKRKNDLQYDEDIKKDVLPLKEEIDIGNLEWERGQTEDKVVVEAKELYYKILIQNKMINIQEKTVERLKKELENKKQKIKVGTEASISLVGDETNLKNAQVKLEELRADREKFALKLNMKMGTPVSGEVKLKDAEVPYETFNVNNLESVIDIMMKKHHTIKYLEKEEHAKIQEKNITHQYANAQDDDEVAKHPDRNYKSKEDDMEDDLIEIKYKMDDEKKNIQSKVRIDYNNILNLENFIEAKKLDINKAETLLNAEKVQLKVGRSTQIQVDSKEEDFLMAKLQYENAKLDYYVAVENFKNYIRVAL</sequence>